<feature type="region of interest" description="Disordered" evidence="1">
    <location>
        <begin position="1"/>
        <end position="24"/>
    </location>
</feature>
<protein>
    <submittedName>
        <fullName evidence="2">Uncharacterized protein</fullName>
    </submittedName>
</protein>
<reference evidence="2" key="1">
    <citation type="journal article" date="2015" name="Nature">
        <title>Complex archaea that bridge the gap between prokaryotes and eukaryotes.</title>
        <authorList>
            <person name="Spang A."/>
            <person name="Saw J.H."/>
            <person name="Jorgensen S.L."/>
            <person name="Zaremba-Niedzwiedzka K."/>
            <person name="Martijn J."/>
            <person name="Lind A.E."/>
            <person name="van Eijk R."/>
            <person name="Schleper C."/>
            <person name="Guy L."/>
            <person name="Ettema T.J."/>
        </authorList>
    </citation>
    <scope>NUCLEOTIDE SEQUENCE</scope>
</reference>
<organism evidence="2">
    <name type="scientific">marine sediment metagenome</name>
    <dbReference type="NCBI Taxonomy" id="412755"/>
    <lineage>
        <taxon>unclassified sequences</taxon>
        <taxon>metagenomes</taxon>
        <taxon>ecological metagenomes</taxon>
    </lineage>
</organism>
<sequence length="31" mass="3260">MSKKKAKQLFPGGPSPMPGPGPIQGKVAMMY</sequence>
<feature type="non-terminal residue" evidence="2">
    <location>
        <position position="31"/>
    </location>
</feature>
<proteinExistence type="predicted"/>
<accession>A0A0F9BVU8</accession>
<gene>
    <name evidence="2" type="ORF">LCGC14_2399490</name>
</gene>
<dbReference type="EMBL" id="LAZR01035996">
    <property type="protein sequence ID" value="KKL26020.1"/>
    <property type="molecule type" value="Genomic_DNA"/>
</dbReference>
<comment type="caution">
    <text evidence="2">The sequence shown here is derived from an EMBL/GenBank/DDBJ whole genome shotgun (WGS) entry which is preliminary data.</text>
</comment>
<evidence type="ECO:0000313" key="2">
    <source>
        <dbReference type="EMBL" id="KKL26020.1"/>
    </source>
</evidence>
<name>A0A0F9BVU8_9ZZZZ</name>
<dbReference type="AlphaFoldDB" id="A0A0F9BVU8"/>
<evidence type="ECO:0000256" key="1">
    <source>
        <dbReference type="SAM" id="MobiDB-lite"/>
    </source>
</evidence>